<evidence type="ECO:0000256" key="9">
    <source>
        <dbReference type="RuleBase" id="RU000461"/>
    </source>
</evidence>
<dbReference type="InterPro" id="IPR017972">
    <property type="entry name" value="Cyt_P450_CS"/>
</dbReference>
<dbReference type="ExpressionAtlas" id="A0A178V0U0">
    <property type="expression patterns" value="baseline and differential"/>
</dbReference>
<keyword evidence="9" id="KW-0503">Monooxygenase</keyword>
<evidence type="ECO:0000256" key="6">
    <source>
        <dbReference type="ARBA" id="ARBA00022989"/>
    </source>
</evidence>
<name>A0A178V0U0_ARATH</name>
<dbReference type="EMBL" id="LUHQ01000004">
    <property type="protein sequence ID" value="OAO99788.1"/>
    <property type="molecule type" value="Genomic_DNA"/>
</dbReference>
<comment type="cofactor">
    <cofactor evidence="8">
        <name>heme</name>
        <dbReference type="ChEBI" id="CHEBI:30413"/>
    </cofactor>
</comment>
<dbReference type="PROSITE" id="PS00086">
    <property type="entry name" value="CYTOCHROME_P450"/>
    <property type="match status" value="1"/>
</dbReference>
<dbReference type="InterPro" id="IPR002403">
    <property type="entry name" value="Cyt_P450_E_grp-IV"/>
</dbReference>
<dbReference type="InterPro" id="IPR036396">
    <property type="entry name" value="Cyt_P450_sf"/>
</dbReference>
<keyword evidence="10" id="KW-0472">Membrane</keyword>
<dbReference type="PRINTS" id="PR00385">
    <property type="entry name" value="P450"/>
</dbReference>
<evidence type="ECO:0000256" key="4">
    <source>
        <dbReference type="ARBA" id="ARBA00022692"/>
    </source>
</evidence>
<keyword evidence="7 8" id="KW-0408">Iron</keyword>
<keyword evidence="4 10" id="KW-0812">Transmembrane</keyword>
<comment type="subcellular location">
    <subcellularLocation>
        <location evidence="1">Membrane</location>
        <topology evidence="1">Single-pass membrane protein</topology>
    </subcellularLocation>
</comment>
<evidence type="ECO:0000256" key="5">
    <source>
        <dbReference type="ARBA" id="ARBA00022723"/>
    </source>
</evidence>
<dbReference type="SUPFAM" id="SSF48264">
    <property type="entry name" value="Cytochrome P450"/>
    <property type="match status" value="1"/>
</dbReference>
<evidence type="ECO:0000256" key="2">
    <source>
        <dbReference type="ARBA" id="ARBA00010617"/>
    </source>
</evidence>
<dbReference type="AlphaFoldDB" id="A0A178V0U0"/>
<evidence type="ECO:0000313" key="11">
    <source>
        <dbReference type="EMBL" id="OAO99788.1"/>
    </source>
</evidence>
<comment type="similarity">
    <text evidence="2 9">Belongs to the cytochrome P450 family.</text>
</comment>
<feature type="binding site" description="axial binding residue" evidence="8">
    <location>
        <position position="420"/>
    </location>
    <ligand>
        <name>heme</name>
        <dbReference type="ChEBI" id="CHEBI:30413"/>
    </ligand>
    <ligandPart>
        <name>Fe</name>
        <dbReference type="ChEBI" id="CHEBI:18248"/>
    </ligandPart>
</feature>
<dbReference type="Proteomes" id="UP000078284">
    <property type="component" value="Chromosome 4"/>
</dbReference>
<dbReference type="Gene3D" id="1.10.630.10">
    <property type="entry name" value="Cytochrome P450"/>
    <property type="match status" value="1"/>
</dbReference>
<evidence type="ECO:0000313" key="12">
    <source>
        <dbReference type="Proteomes" id="UP000078284"/>
    </source>
</evidence>
<keyword evidence="9" id="KW-0560">Oxidoreductase</keyword>
<evidence type="ECO:0000256" key="7">
    <source>
        <dbReference type="ARBA" id="ARBA00023004"/>
    </source>
</evidence>
<evidence type="ECO:0000256" key="10">
    <source>
        <dbReference type="SAM" id="Phobius"/>
    </source>
</evidence>
<keyword evidence="6 10" id="KW-1133">Transmembrane helix</keyword>
<dbReference type="PANTHER" id="PTHR24286">
    <property type="entry name" value="CYTOCHROME P450 26"/>
    <property type="match status" value="1"/>
</dbReference>
<dbReference type="GO" id="GO:0005506">
    <property type="term" value="F:iron ion binding"/>
    <property type="evidence" value="ECO:0007669"/>
    <property type="project" value="InterPro"/>
</dbReference>
<dbReference type="PANTHER" id="PTHR24286:SF230">
    <property type="entry name" value="CYTOCHROME P450, FAMILY 702, SUBFAMILY A, POLYPEPTIDE 5-RELATED"/>
    <property type="match status" value="1"/>
</dbReference>
<sequence length="467" mass="53642">MVEVYEFWAVIVSLIVVKLCHWIYQWKNPKGNGKLPPGSMGYPIIGETFEFMKLHDAIQLPTFVKEKLLRHGPVFKTSLFGGKVIISTDIGLNMEIAKTNHIPGMPKSLERLFGATNLFVNKDTHKHARSLTNQFLGSQALKLRMIQDIDFLARTHMKEGARKGCLDVKETASKIVIECLSKKVMGEMEPEAAKELTLCWTFFPRDWFRFAWNIPGTGVYRIVKARNRMMKVIKETVVKKRASGKELGEFFETIFGDTESVTMSIEIATEYIFTLFVIANETTPGVLAATIKLISDNPKVMQELRREHEGIVQDKIKKDETADLTWEDYKSMTFTQMVINESLRITSTVPTVLRIIDHEIQFGDYTIPAGWIFMGYPYVHFNPEKYDDPLAFNPWRWKGKDLSTIVSKTYLPFGSGTRLCVGAEFVKLQMAIFIHHLFRYRWSMKAETTLLRRFILVLPRGSDVQIS</sequence>
<keyword evidence="5 8" id="KW-0479">Metal-binding</keyword>
<organism evidence="11 12">
    <name type="scientific">Arabidopsis thaliana</name>
    <name type="common">Mouse-ear cress</name>
    <dbReference type="NCBI Taxonomy" id="3702"/>
    <lineage>
        <taxon>Eukaryota</taxon>
        <taxon>Viridiplantae</taxon>
        <taxon>Streptophyta</taxon>
        <taxon>Embryophyta</taxon>
        <taxon>Tracheophyta</taxon>
        <taxon>Spermatophyta</taxon>
        <taxon>Magnoliopsida</taxon>
        <taxon>eudicotyledons</taxon>
        <taxon>Gunneridae</taxon>
        <taxon>Pentapetalae</taxon>
        <taxon>rosids</taxon>
        <taxon>malvids</taxon>
        <taxon>Brassicales</taxon>
        <taxon>Brassicaceae</taxon>
        <taxon>Camelineae</taxon>
        <taxon>Arabidopsis</taxon>
    </lineage>
</organism>
<feature type="transmembrane region" description="Helical" evidence="10">
    <location>
        <begin position="6"/>
        <end position="24"/>
    </location>
</feature>
<gene>
    <name evidence="11" type="ordered locus">AXX17_At4g17880</name>
</gene>
<evidence type="ECO:0000256" key="8">
    <source>
        <dbReference type="PIRSR" id="PIRSR602403-1"/>
    </source>
</evidence>
<dbReference type="GO" id="GO:0016020">
    <property type="term" value="C:membrane"/>
    <property type="evidence" value="ECO:0007669"/>
    <property type="project" value="UniProtKB-SubCell"/>
</dbReference>
<keyword evidence="3 8" id="KW-0349">Heme</keyword>
<dbReference type="GO" id="GO:0020037">
    <property type="term" value="F:heme binding"/>
    <property type="evidence" value="ECO:0007669"/>
    <property type="project" value="InterPro"/>
</dbReference>
<dbReference type="Pfam" id="PF00067">
    <property type="entry name" value="p450"/>
    <property type="match status" value="1"/>
</dbReference>
<dbReference type="FunFam" id="1.10.630.10:FF:000123">
    <property type="entry name" value="Cytochrome P450, family 702, subfamily A, polypeptide 2"/>
    <property type="match status" value="1"/>
</dbReference>
<dbReference type="CDD" id="cd11043">
    <property type="entry name" value="CYP90-like"/>
    <property type="match status" value="1"/>
</dbReference>
<proteinExistence type="inferred from homology"/>
<dbReference type="GO" id="GO:0004497">
    <property type="term" value="F:monooxygenase activity"/>
    <property type="evidence" value="ECO:0007669"/>
    <property type="project" value="UniProtKB-KW"/>
</dbReference>
<dbReference type="InterPro" id="IPR001128">
    <property type="entry name" value="Cyt_P450"/>
</dbReference>
<evidence type="ECO:0000256" key="3">
    <source>
        <dbReference type="ARBA" id="ARBA00022617"/>
    </source>
</evidence>
<accession>A0A178V0U0</accession>
<evidence type="ECO:0000256" key="1">
    <source>
        <dbReference type="ARBA" id="ARBA00004167"/>
    </source>
</evidence>
<protein>
    <submittedName>
        <fullName evidence="11">CYP702A5</fullName>
    </submittedName>
</protein>
<dbReference type="GO" id="GO:0016705">
    <property type="term" value="F:oxidoreductase activity, acting on paired donors, with incorporation or reduction of molecular oxygen"/>
    <property type="evidence" value="ECO:0007669"/>
    <property type="project" value="InterPro"/>
</dbReference>
<comment type="caution">
    <text evidence="11">The sequence shown here is derived from an EMBL/GenBank/DDBJ whole genome shotgun (WGS) entry which is preliminary data.</text>
</comment>
<reference evidence="12" key="1">
    <citation type="journal article" date="2016" name="Proc. Natl. Acad. Sci. U.S.A.">
        <title>Chromosome-level assembly of Arabidopsis thaliana Ler reveals the extent of translocation and inversion polymorphisms.</title>
        <authorList>
            <person name="Zapata L."/>
            <person name="Ding J."/>
            <person name="Willing E.M."/>
            <person name="Hartwig B."/>
            <person name="Bezdan D."/>
            <person name="Jiao W.B."/>
            <person name="Patel V."/>
            <person name="Velikkakam James G."/>
            <person name="Koornneef M."/>
            <person name="Ossowski S."/>
            <person name="Schneeberger K."/>
        </authorList>
    </citation>
    <scope>NUCLEOTIDE SEQUENCE [LARGE SCALE GENOMIC DNA]</scope>
    <source>
        <strain evidence="12">cv. Landsberg erecta</strain>
    </source>
</reference>
<dbReference type="PRINTS" id="PR00465">
    <property type="entry name" value="EP450IV"/>
</dbReference>